<name>A0A2J8TFF8_PONAB</name>
<comment type="subcellular location">
    <subcellularLocation>
        <location evidence="1">Cell membrane</location>
        <topology evidence="1">Multi-pass membrane protein</topology>
    </subcellularLocation>
</comment>
<dbReference type="Proteomes" id="UP000001595">
    <property type="component" value="Chromosome 3"/>
</dbReference>
<reference evidence="15" key="3">
    <citation type="submission" date="2025-05" db="UniProtKB">
        <authorList>
            <consortium name="Ensembl"/>
        </authorList>
    </citation>
    <scope>IDENTIFICATION</scope>
</reference>
<organism evidence="14">
    <name type="scientific">Pongo abelii</name>
    <name type="common">Sumatran orangutan</name>
    <name type="synonym">Pongo pygmaeus abelii</name>
    <dbReference type="NCBI Taxonomy" id="9601"/>
    <lineage>
        <taxon>Eukaryota</taxon>
        <taxon>Metazoa</taxon>
        <taxon>Chordata</taxon>
        <taxon>Craniata</taxon>
        <taxon>Vertebrata</taxon>
        <taxon>Euteleostomi</taxon>
        <taxon>Mammalia</taxon>
        <taxon>Eutheria</taxon>
        <taxon>Euarchontoglires</taxon>
        <taxon>Primates</taxon>
        <taxon>Haplorrhini</taxon>
        <taxon>Catarrhini</taxon>
        <taxon>Hominidae</taxon>
        <taxon>Pongo</taxon>
    </lineage>
</organism>
<dbReference type="OMA" id="FYKPQME"/>
<evidence type="ECO:0000313" key="15">
    <source>
        <dbReference type="Ensembl" id="ENSPPYP00000015588.2"/>
    </source>
</evidence>
<keyword evidence="10" id="KW-0807">Transducer</keyword>
<feature type="transmembrane region" description="Helical" evidence="12">
    <location>
        <begin position="88"/>
        <end position="107"/>
    </location>
</feature>
<keyword evidence="16" id="KW-1185">Reference proteome</keyword>
<dbReference type="GO" id="GO:0007204">
    <property type="term" value="P:positive regulation of cytosolic calcium ion concentration"/>
    <property type="evidence" value="ECO:0007669"/>
    <property type="project" value="TreeGrafter"/>
</dbReference>
<dbReference type="GeneID" id="100439180"/>
<evidence type="ECO:0000313" key="16">
    <source>
        <dbReference type="Proteomes" id="UP000001595"/>
    </source>
</evidence>
<evidence type="ECO:0000256" key="5">
    <source>
        <dbReference type="ARBA" id="ARBA00023040"/>
    </source>
</evidence>
<gene>
    <name evidence="15" type="primary">CCRL2</name>
    <name evidence="14" type="ORF">CR201_G0034901</name>
</gene>
<evidence type="ECO:0000256" key="12">
    <source>
        <dbReference type="SAM" id="Phobius"/>
    </source>
</evidence>
<dbReference type="STRING" id="9601.ENSPPYP00000015588"/>
<dbReference type="FunFam" id="1.20.1070.10:FF:000130">
    <property type="entry name" value="Chemokine (C-C motif) receptor 2"/>
    <property type="match status" value="1"/>
</dbReference>
<dbReference type="InterPro" id="IPR000355">
    <property type="entry name" value="Chemokine_rcpt"/>
</dbReference>
<dbReference type="InterPro" id="IPR000276">
    <property type="entry name" value="GPCR_Rhodpsn"/>
</dbReference>
<keyword evidence="2" id="KW-1003">Cell membrane</keyword>
<accession>A0A2J8TFG6</accession>
<evidence type="ECO:0000313" key="14">
    <source>
        <dbReference type="EMBL" id="PNJ31807.1"/>
    </source>
</evidence>
<sequence length="357" mass="41177">MIYTRFLKGSLKMANYTLAPEDEYDVLIQGELESNEAEQCDKYDAQALSAQLVPSLCSAVFVIGLLDNLLVVLILVKYKGLKRVENIYLLNLAVSNLCFLLTLPFWAQAGGDPMCKILIGLYFVGLYSETFFNCLLTVQRYLVFLHKGNFFSARRRVPCGIITSVLAWVTAILATLPEFVVYKPQMEDQKYKCAFSRTPFLPADETFWKHFLTLKMNISVLVLPLFIFTFLYVQMRKTLRFREQRYSLFKLVFAIMVVFLLMWAPYNIAFFLSTFKEHFSLSDCKSSYNLDKSVHITKLIATTHCCVNPLLYVFLDGTFRKYLCRFFHLHSNNTPLQPRGQSAQGTSREEPDHSTEV</sequence>
<feature type="compositionally biased region" description="Basic and acidic residues" evidence="11">
    <location>
        <begin position="347"/>
        <end position="357"/>
    </location>
</feature>
<keyword evidence="3 12" id="KW-0812">Transmembrane</keyword>
<keyword evidence="9" id="KW-0325">Glycoprotein</keyword>
<dbReference type="CDD" id="cd15171">
    <property type="entry name" value="7tmA_CCRL2"/>
    <property type="match status" value="1"/>
</dbReference>
<dbReference type="GeneTree" id="ENSGT01020000230359"/>
<dbReference type="PRINTS" id="PR00657">
    <property type="entry name" value="CCCHEMOKINER"/>
</dbReference>
<reference evidence="15 16" key="1">
    <citation type="submission" date="2008-02" db="EMBL/GenBank/DDBJ databases">
        <title>A 6x draft sequence assembly of the Pongo pygmaeus abelii genome.</title>
        <authorList>
            <person name="Wilson R.K."/>
            <person name="Mardis E."/>
        </authorList>
    </citation>
    <scope>NUCLEOTIDE SEQUENCE [LARGE SCALE GENOMIC DNA]</scope>
</reference>
<feature type="transmembrane region" description="Helical" evidence="12">
    <location>
        <begin position="159"/>
        <end position="182"/>
    </location>
</feature>
<feature type="transmembrane region" description="Helical" evidence="12">
    <location>
        <begin position="247"/>
        <end position="266"/>
    </location>
</feature>
<dbReference type="GO" id="GO:0019957">
    <property type="term" value="F:C-C chemokine binding"/>
    <property type="evidence" value="ECO:0007669"/>
    <property type="project" value="TreeGrafter"/>
</dbReference>
<feature type="transmembrane region" description="Helical" evidence="12">
    <location>
        <begin position="52"/>
        <end position="76"/>
    </location>
</feature>
<dbReference type="PANTHER" id="PTHR10489">
    <property type="entry name" value="CELL ADHESION MOLECULE"/>
    <property type="match status" value="1"/>
</dbReference>
<keyword evidence="4 12" id="KW-1133">Transmembrane helix</keyword>
<dbReference type="GO" id="GO:0019722">
    <property type="term" value="P:calcium-mediated signaling"/>
    <property type="evidence" value="ECO:0007669"/>
    <property type="project" value="TreeGrafter"/>
</dbReference>
<evidence type="ECO:0000256" key="11">
    <source>
        <dbReference type="SAM" id="MobiDB-lite"/>
    </source>
</evidence>
<feature type="transmembrane region" description="Helical" evidence="12">
    <location>
        <begin position="216"/>
        <end position="235"/>
    </location>
</feature>
<evidence type="ECO:0000256" key="4">
    <source>
        <dbReference type="ARBA" id="ARBA00022989"/>
    </source>
</evidence>
<dbReference type="EMBL" id="NDHI03003498">
    <property type="protein sequence ID" value="PNJ31807.1"/>
    <property type="molecule type" value="Genomic_DNA"/>
</dbReference>
<accession>A0A2J8TFF8</accession>
<evidence type="ECO:0000256" key="8">
    <source>
        <dbReference type="ARBA" id="ARBA00023170"/>
    </source>
</evidence>
<evidence type="ECO:0000256" key="7">
    <source>
        <dbReference type="ARBA" id="ARBA00023157"/>
    </source>
</evidence>
<feature type="region of interest" description="Disordered" evidence="11">
    <location>
        <begin position="337"/>
        <end position="357"/>
    </location>
</feature>
<keyword evidence="8" id="KW-0675">Receptor</keyword>
<reference evidence="14" key="2">
    <citation type="submission" date="2017-12" db="EMBL/GenBank/DDBJ databases">
        <title>High-resolution comparative analysis of great ape genomes.</title>
        <authorList>
            <person name="Pollen A."/>
            <person name="Hastie A."/>
            <person name="Hormozdiari F."/>
            <person name="Dougherty M."/>
            <person name="Liu R."/>
            <person name="Chaisson M."/>
            <person name="Hoppe E."/>
            <person name="Hill C."/>
            <person name="Pang A."/>
            <person name="Hillier L."/>
            <person name="Baker C."/>
            <person name="Armstrong J."/>
            <person name="Shendure J."/>
            <person name="Paten B."/>
            <person name="Wilson R."/>
            <person name="Chao H."/>
            <person name="Schneider V."/>
            <person name="Ventura M."/>
            <person name="Kronenberg Z."/>
            <person name="Murali S."/>
            <person name="Gordon D."/>
            <person name="Cantsilieris S."/>
            <person name="Munson K."/>
            <person name="Nelson B."/>
            <person name="Raja A."/>
            <person name="Underwood J."/>
            <person name="Diekhans M."/>
            <person name="Fiddes I."/>
            <person name="Haussler D."/>
            <person name="Eichler E."/>
        </authorList>
    </citation>
    <scope>NUCLEOTIDE SEQUENCE [LARGE SCALE GENOMIC DNA]</scope>
    <source>
        <strain evidence="14">Susie</strain>
    </source>
</reference>
<dbReference type="GO" id="GO:0005737">
    <property type="term" value="C:cytoplasm"/>
    <property type="evidence" value="ECO:0007669"/>
    <property type="project" value="TreeGrafter"/>
</dbReference>
<dbReference type="Gene3D" id="1.20.1070.10">
    <property type="entry name" value="Rhodopsin 7-helix transmembrane proteins"/>
    <property type="match status" value="1"/>
</dbReference>
<dbReference type="GO" id="GO:0006954">
    <property type="term" value="P:inflammatory response"/>
    <property type="evidence" value="ECO:0007669"/>
    <property type="project" value="TreeGrafter"/>
</dbReference>
<keyword evidence="6 12" id="KW-0472">Membrane</keyword>
<keyword evidence="5" id="KW-0297">G-protein coupled receptor</keyword>
<dbReference type="Pfam" id="PF00001">
    <property type="entry name" value="7tm_1"/>
    <property type="match status" value="1"/>
</dbReference>
<dbReference type="GO" id="GO:0048020">
    <property type="term" value="F:CCR chemokine receptor binding"/>
    <property type="evidence" value="ECO:0007669"/>
    <property type="project" value="Ensembl"/>
</dbReference>
<protein>
    <submittedName>
        <fullName evidence="15">C-C motif chemokine receptor like 2</fullName>
    </submittedName>
    <submittedName>
        <fullName evidence="14">CCRL2 isoform 3</fullName>
    </submittedName>
</protein>
<evidence type="ECO:0000256" key="6">
    <source>
        <dbReference type="ARBA" id="ARBA00023136"/>
    </source>
</evidence>
<evidence type="ECO:0000256" key="10">
    <source>
        <dbReference type="ARBA" id="ARBA00023224"/>
    </source>
</evidence>
<evidence type="ECO:0000259" key="13">
    <source>
        <dbReference type="PROSITE" id="PS50262"/>
    </source>
</evidence>
<evidence type="ECO:0000256" key="2">
    <source>
        <dbReference type="ARBA" id="ARBA00022475"/>
    </source>
</evidence>
<dbReference type="GO" id="GO:0016493">
    <property type="term" value="F:C-C chemokine receptor activity"/>
    <property type="evidence" value="ECO:0007669"/>
    <property type="project" value="TreeGrafter"/>
</dbReference>
<dbReference type="GO" id="GO:0060326">
    <property type="term" value="P:cell chemotaxis"/>
    <property type="evidence" value="ECO:0007669"/>
    <property type="project" value="TreeGrafter"/>
</dbReference>
<dbReference type="PRINTS" id="PR00237">
    <property type="entry name" value="GPCRRHODOPSN"/>
</dbReference>
<feature type="domain" description="G-protein coupled receptors family 1 profile" evidence="13">
    <location>
        <begin position="67"/>
        <end position="312"/>
    </location>
</feature>
<dbReference type="AlphaFoldDB" id="A0A2J8TFF8"/>
<proteinExistence type="predicted"/>
<dbReference type="OrthoDB" id="9802979at2759"/>
<feature type="transmembrane region" description="Helical" evidence="12">
    <location>
        <begin position="119"/>
        <end position="138"/>
    </location>
</feature>
<dbReference type="Ensembl" id="ENSPPYT00000016209.2">
    <property type="protein sequence ID" value="ENSPPYP00000015588.2"/>
    <property type="gene ID" value="ENSPPYG00000013936.2"/>
</dbReference>
<dbReference type="PROSITE" id="PS50262">
    <property type="entry name" value="G_PROTEIN_RECEP_F1_2"/>
    <property type="match status" value="1"/>
</dbReference>
<evidence type="ECO:0000256" key="3">
    <source>
        <dbReference type="ARBA" id="ARBA00022692"/>
    </source>
</evidence>
<dbReference type="InterPro" id="IPR050119">
    <property type="entry name" value="CCR1-9-like"/>
</dbReference>
<dbReference type="InterPro" id="IPR017452">
    <property type="entry name" value="GPCR_Rhodpsn_7TM"/>
</dbReference>
<dbReference type="GO" id="GO:0009897">
    <property type="term" value="C:external side of plasma membrane"/>
    <property type="evidence" value="ECO:0007669"/>
    <property type="project" value="TreeGrafter"/>
</dbReference>
<feature type="compositionally biased region" description="Polar residues" evidence="11">
    <location>
        <begin position="337"/>
        <end position="346"/>
    </location>
</feature>
<dbReference type="PANTHER" id="PTHR10489:SF655">
    <property type="entry name" value="C-C CHEMOKINE RECEPTOR-LIKE 2"/>
    <property type="match status" value="1"/>
</dbReference>
<dbReference type="GO" id="GO:0006955">
    <property type="term" value="P:immune response"/>
    <property type="evidence" value="ECO:0007669"/>
    <property type="project" value="TreeGrafter"/>
</dbReference>
<keyword evidence="7" id="KW-1015">Disulfide bond</keyword>
<dbReference type="SUPFAM" id="SSF81321">
    <property type="entry name" value="Family A G protein-coupled receptor-like"/>
    <property type="match status" value="1"/>
</dbReference>
<evidence type="ECO:0000256" key="9">
    <source>
        <dbReference type="ARBA" id="ARBA00023180"/>
    </source>
</evidence>
<accession>H2PAY2</accession>
<evidence type="ECO:0000256" key="1">
    <source>
        <dbReference type="ARBA" id="ARBA00004651"/>
    </source>
</evidence>
<dbReference type="CTD" id="9034"/>